<protein>
    <submittedName>
        <fullName evidence="1">Uncharacterized protein</fullName>
    </submittedName>
</protein>
<accession>X1MU49</accession>
<dbReference type="EMBL" id="BARV01004524">
    <property type="protein sequence ID" value="GAI18240.1"/>
    <property type="molecule type" value="Genomic_DNA"/>
</dbReference>
<proteinExistence type="predicted"/>
<comment type="caution">
    <text evidence="1">The sequence shown here is derived from an EMBL/GenBank/DDBJ whole genome shotgun (WGS) entry which is preliminary data.</text>
</comment>
<dbReference type="Pfam" id="PF13565">
    <property type="entry name" value="HTH_32"/>
    <property type="match status" value="1"/>
</dbReference>
<gene>
    <name evidence="1" type="ORF">S06H3_09987</name>
</gene>
<organism evidence="1">
    <name type="scientific">marine sediment metagenome</name>
    <dbReference type="NCBI Taxonomy" id="412755"/>
    <lineage>
        <taxon>unclassified sequences</taxon>
        <taxon>metagenomes</taxon>
        <taxon>ecological metagenomes</taxon>
    </lineage>
</organism>
<sequence>MRPQRFIRDLTKTERQEIEEMFRRGPNNRIRKRAQAIRLSAMGYTITQIVEILGCNRQSIHNWFDTFETQGCQGLYDRPRSGRPVTDTVDYRDRLVEAIKTNPRKMGYPFTVWTLTRIRAHMAREMKILLSESRVRQIMKAEGLVFKRPKHTLAQKRDKDAFAEVRDILEQIKKSPWNPMPT</sequence>
<name>X1MU49_9ZZZZ</name>
<reference evidence="1" key="1">
    <citation type="journal article" date="2014" name="Front. Microbiol.">
        <title>High frequency of phylogenetically diverse reductive dehalogenase-homologous genes in deep subseafloor sedimentary metagenomes.</title>
        <authorList>
            <person name="Kawai M."/>
            <person name="Futagami T."/>
            <person name="Toyoda A."/>
            <person name="Takaki Y."/>
            <person name="Nishi S."/>
            <person name="Hori S."/>
            <person name="Arai W."/>
            <person name="Tsubouchi T."/>
            <person name="Morono Y."/>
            <person name="Uchiyama I."/>
            <person name="Ito T."/>
            <person name="Fujiyama A."/>
            <person name="Inagaki F."/>
            <person name="Takami H."/>
        </authorList>
    </citation>
    <scope>NUCLEOTIDE SEQUENCE</scope>
    <source>
        <strain evidence="1">Expedition CK06-06</strain>
    </source>
</reference>
<evidence type="ECO:0000313" key="1">
    <source>
        <dbReference type="EMBL" id="GAI18240.1"/>
    </source>
</evidence>
<dbReference type="InterPro" id="IPR009057">
    <property type="entry name" value="Homeodomain-like_sf"/>
</dbReference>
<dbReference type="SUPFAM" id="SSF46689">
    <property type="entry name" value="Homeodomain-like"/>
    <property type="match status" value="1"/>
</dbReference>
<dbReference type="AlphaFoldDB" id="X1MU49"/>